<dbReference type="GO" id="GO:0005085">
    <property type="term" value="F:guanyl-nucleotide exchange factor activity"/>
    <property type="evidence" value="ECO:0007669"/>
    <property type="project" value="TreeGrafter"/>
</dbReference>
<evidence type="ECO:0000256" key="2">
    <source>
        <dbReference type="ARBA" id="ARBA00010627"/>
    </source>
</evidence>
<dbReference type="InterPro" id="IPR034601">
    <property type="entry name" value="LAMTOR4"/>
</dbReference>
<dbReference type="AlphaFoldDB" id="A0AAV1JRK1"/>
<comment type="subcellular location">
    <subcellularLocation>
        <location evidence="1">Lysosome</location>
    </subcellularLocation>
</comment>
<evidence type="ECO:0000256" key="4">
    <source>
        <dbReference type="ARBA" id="ARBA00032690"/>
    </source>
</evidence>
<protein>
    <recommendedName>
        <fullName evidence="4">Late endosomal/lysosomal adaptor and MAPK and MTOR activator 4</fullName>
    </recommendedName>
</protein>
<dbReference type="Gene3D" id="3.30.450.30">
    <property type="entry name" value="Dynein light chain 2a, cytoplasmic"/>
    <property type="match status" value="1"/>
</dbReference>
<comment type="similarity">
    <text evidence="2">Belongs to the LAMTOR4 family.</text>
</comment>
<dbReference type="PANTHER" id="PTHR33967:SF1">
    <property type="entry name" value="RAGULATOR COMPLEX PROTEIN LAMTOR4"/>
    <property type="match status" value="1"/>
</dbReference>
<keyword evidence="3" id="KW-0458">Lysosome</keyword>
<dbReference type="GO" id="GO:0005764">
    <property type="term" value="C:lysosome"/>
    <property type="evidence" value="ECO:0007669"/>
    <property type="project" value="UniProtKB-SubCell"/>
</dbReference>
<accession>A0AAV1JRK1</accession>
<evidence type="ECO:0000313" key="5">
    <source>
        <dbReference type="EMBL" id="CAK1551128.1"/>
    </source>
</evidence>
<reference evidence="5 6" key="1">
    <citation type="submission" date="2023-11" db="EMBL/GenBank/DDBJ databases">
        <authorList>
            <person name="Okamura Y."/>
        </authorList>
    </citation>
    <scope>NUCLEOTIDE SEQUENCE [LARGE SCALE GENOMIC DNA]</scope>
</reference>
<gene>
    <name evidence="5" type="ORF">LNINA_LOCUS10297</name>
</gene>
<dbReference type="GO" id="GO:0071230">
    <property type="term" value="P:cellular response to amino acid stimulus"/>
    <property type="evidence" value="ECO:0007669"/>
    <property type="project" value="InterPro"/>
</dbReference>
<evidence type="ECO:0000313" key="6">
    <source>
        <dbReference type="Proteomes" id="UP001497472"/>
    </source>
</evidence>
<evidence type="ECO:0000256" key="1">
    <source>
        <dbReference type="ARBA" id="ARBA00004371"/>
    </source>
</evidence>
<comment type="caution">
    <text evidence="5">The sequence shown here is derived from an EMBL/GenBank/DDBJ whole genome shotgun (WGS) entry which is preliminary data.</text>
</comment>
<dbReference type="GO" id="GO:0032008">
    <property type="term" value="P:positive regulation of TOR signaling"/>
    <property type="evidence" value="ECO:0007669"/>
    <property type="project" value="InterPro"/>
</dbReference>
<organism evidence="5 6">
    <name type="scientific">Leptosia nina</name>
    <dbReference type="NCBI Taxonomy" id="320188"/>
    <lineage>
        <taxon>Eukaryota</taxon>
        <taxon>Metazoa</taxon>
        <taxon>Ecdysozoa</taxon>
        <taxon>Arthropoda</taxon>
        <taxon>Hexapoda</taxon>
        <taxon>Insecta</taxon>
        <taxon>Pterygota</taxon>
        <taxon>Neoptera</taxon>
        <taxon>Endopterygota</taxon>
        <taxon>Lepidoptera</taxon>
        <taxon>Glossata</taxon>
        <taxon>Ditrysia</taxon>
        <taxon>Papilionoidea</taxon>
        <taxon>Pieridae</taxon>
        <taxon>Pierinae</taxon>
        <taxon>Leptosia</taxon>
    </lineage>
</organism>
<dbReference type="GO" id="GO:0071986">
    <property type="term" value="C:Ragulator complex"/>
    <property type="evidence" value="ECO:0007669"/>
    <property type="project" value="InterPro"/>
</dbReference>
<dbReference type="EMBL" id="CAVLEF010000122">
    <property type="protein sequence ID" value="CAK1551128.1"/>
    <property type="molecule type" value="Genomic_DNA"/>
</dbReference>
<dbReference type="PANTHER" id="PTHR33967">
    <property type="entry name" value="RAGULATOR COMPLEX PROTEIN LAMTOR4"/>
    <property type="match status" value="1"/>
</dbReference>
<keyword evidence="6" id="KW-1185">Reference proteome</keyword>
<dbReference type="Proteomes" id="UP001497472">
    <property type="component" value="Unassembled WGS sequence"/>
</dbReference>
<proteinExistence type="inferred from homology"/>
<name>A0AAV1JRK1_9NEOP</name>
<sequence length="104" mass="11457">MSFVEAIMDKIPDRLGYLILTEDGAVLESGGELENDERVATIVTDLISISNSVDPVAFGPNEHFKKISITYDDHWFIICLSNKKIHVVKRSIQAPASEGIAVNV</sequence>
<evidence type="ECO:0000256" key="3">
    <source>
        <dbReference type="ARBA" id="ARBA00023228"/>
    </source>
</evidence>